<dbReference type="GO" id="GO:0005634">
    <property type="term" value="C:nucleus"/>
    <property type="evidence" value="ECO:0007669"/>
    <property type="project" value="InterPro"/>
</dbReference>
<dbReference type="HOGENOM" id="CLU_048008_0_0_1"/>
<dbReference type="eggNOG" id="ENOG502SSZ7">
    <property type="taxonomic scope" value="Eukaryota"/>
</dbReference>
<comment type="similarity">
    <text evidence="1">Belongs to the nucleosome assembly protein (NAP) family.</text>
</comment>
<evidence type="ECO:0000313" key="3">
    <source>
        <dbReference type="Proteomes" id="UP000001745"/>
    </source>
</evidence>
<dbReference type="SUPFAM" id="SSF56112">
    <property type="entry name" value="Protein kinase-like (PK-like)"/>
    <property type="match status" value="1"/>
</dbReference>
<dbReference type="PhylomeDB" id="B8LX78"/>
<dbReference type="OrthoDB" id="4062651at2759"/>
<evidence type="ECO:0000256" key="1">
    <source>
        <dbReference type="ARBA" id="ARBA00009947"/>
    </source>
</evidence>
<name>B8LX78_TALSN</name>
<dbReference type="STRING" id="441959.B8LX78"/>
<dbReference type="SUPFAM" id="SSF143113">
    <property type="entry name" value="NAP-like"/>
    <property type="match status" value="1"/>
</dbReference>
<dbReference type="InterPro" id="IPR002164">
    <property type="entry name" value="NAP_family"/>
</dbReference>
<accession>B8LX78</accession>
<dbReference type="GO" id="GO:0006334">
    <property type="term" value="P:nucleosome assembly"/>
    <property type="evidence" value="ECO:0007669"/>
    <property type="project" value="InterPro"/>
</dbReference>
<dbReference type="OMA" id="PNIMSAK"/>
<gene>
    <name evidence="2" type="ORF">TSTA_062160</name>
</gene>
<dbReference type="Pfam" id="PF00956">
    <property type="entry name" value="NAP"/>
    <property type="match status" value="1"/>
</dbReference>
<dbReference type="Gene3D" id="3.30.1120.90">
    <property type="entry name" value="Nucleosome assembly protein"/>
    <property type="match status" value="1"/>
</dbReference>
<sequence length="329" mass="37036">MSPNTKFGLASGVDQIAPIQFPSRRKYTSISNGQGGVLETMEMNPYLPPRVKHHSPWEDYRKEFGCELAGDAVAVIHKREPSKVFLLRCYPQSIGDQMLQWFTQLRHPNIMSAKECFSAENSFYALCEDLPLTLEHLIVCRAYPTEAQLALILKQVILSSLFQGTINHEEDIGRPLLPDGGKPGPPVVNCLQHSNGARRGREDGWGCSLEDIRSRNQNRDQRETLNALATVTMELMEKHTRKSDAPGVNDLDRWPADSNAVKFLATIESARNVDELSKTRVVKVTVPTESFFNFFSPPKPPADEDDAISDIEERLELDYQDPVEQSLVQ</sequence>
<protein>
    <recommendedName>
        <fullName evidence="4">Protein kinase domain-containing protein</fullName>
    </recommendedName>
</protein>
<dbReference type="AlphaFoldDB" id="B8LX78"/>
<dbReference type="GeneID" id="8101036"/>
<dbReference type="InParanoid" id="B8LX78"/>
<dbReference type="Proteomes" id="UP000001745">
    <property type="component" value="Unassembled WGS sequence"/>
</dbReference>
<reference evidence="3" key="1">
    <citation type="journal article" date="2015" name="Genome Announc.">
        <title>Genome sequence of the AIDS-associated pathogen Penicillium marneffei (ATCC18224) and its near taxonomic relative Talaromyces stipitatus (ATCC10500).</title>
        <authorList>
            <person name="Nierman W.C."/>
            <person name="Fedorova-Abrams N.D."/>
            <person name="Andrianopoulos A."/>
        </authorList>
    </citation>
    <scope>NUCLEOTIDE SEQUENCE [LARGE SCALE GENOMIC DNA]</scope>
    <source>
        <strain evidence="3">ATCC 10500 / CBS 375.48 / QM 6759 / NRRL 1006</strain>
    </source>
</reference>
<dbReference type="InterPro" id="IPR037231">
    <property type="entry name" value="NAP-like_sf"/>
</dbReference>
<organism evidence="2 3">
    <name type="scientific">Talaromyces stipitatus (strain ATCC 10500 / CBS 375.48 / QM 6759 / NRRL 1006)</name>
    <name type="common">Penicillium stipitatum</name>
    <dbReference type="NCBI Taxonomy" id="441959"/>
    <lineage>
        <taxon>Eukaryota</taxon>
        <taxon>Fungi</taxon>
        <taxon>Dikarya</taxon>
        <taxon>Ascomycota</taxon>
        <taxon>Pezizomycotina</taxon>
        <taxon>Eurotiomycetes</taxon>
        <taxon>Eurotiomycetidae</taxon>
        <taxon>Eurotiales</taxon>
        <taxon>Trichocomaceae</taxon>
        <taxon>Talaromyces</taxon>
        <taxon>Talaromyces sect. Talaromyces</taxon>
    </lineage>
</organism>
<evidence type="ECO:0000313" key="2">
    <source>
        <dbReference type="EMBL" id="EED22728.1"/>
    </source>
</evidence>
<dbReference type="EMBL" id="EQ962652">
    <property type="protein sequence ID" value="EED22728.1"/>
    <property type="molecule type" value="Genomic_DNA"/>
</dbReference>
<evidence type="ECO:0008006" key="4">
    <source>
        <dbReference type="Google" id="ProtNLM"/>
    </source>
</evidence>
<proteinExistence type="inferred from homology"/>
<keyword evidence="3" id="KW-1185">Reference proteome</keyword>
<dbReference type="RefSeq" id="XP_002340115.1">
    <property type="nucleotide sequence ID" value="XM_002340074.1"/>
</dbReference>
<dbReference type="InterPro" id="IPR011009">
    <property type="entry name" value="Kinase-like_dom_sf"/>
</dbReference>
<dbReference type="VEuPathDB" id="FungiDB:TSTA_062160"/>